<reference evidence="3 4" key="1">
    <citation type="submission" date="2024-01" db="EMBL/GenBank/DDBJ databases">
        <title>A draft genome for a cacao thread blight-causing isolate of Paramarasmius palmivorus.</title>
        <authorList>
            <person name="Baruah I.K."/>
            <person name="Bukari Y."/>
            <person name="Amoako-Attah I."/>
            <person name="Meinhardt L.W."/>
            <person name="Bailey B.A."/>
            <person name="Cohen S.P."/>
        </authorList>
    </citation>
    <scope>NUCLEOTIDE SEQUENCE [LARGE SCALE GENOMIC DNA]</scope>
    <source>
        <strain evidence="3 4">GH-12</strain>
    </source>
</reference>
<dbReference type="AlphaFoldDB" id="A0AAW0E8A6"/>
<evidence type="ECO:0000256" key="2">
    <source>
        <dbReference type="SAM" id="SignalP"/>
    </source>
</evidence>
<evidence type="ECO:0000256" key="1">
    <source>
        <dbReference type="SAM" id="MobiDB-lite"/>
    </source>
</evidence>
<feature type="compositionally biased region" description="Low complexity" evidence="1">
    <location>
        <begin position="449"/>
        <end position="488"/>
    </location>
</feature>
<keyword evidence="2" id="KW-0732">Signal</keyword>
<evidence type="ECO:0000313" key="4">
    <source>
        <dbReference type="Proteomes" id="UP001383192"/>
    </source>
</evidence>
<dbReference type="Proteomes" id="UP001383192">
    <property type="component" value="Unassembled WGS sequence"/>
</dbReference>
<feature type="region of interest" description="Disordered" evidence="1">
    <location>
        <begin position="447"/>
        <end position="488"/>
    </location>
</feature>
<name>A0AAW0E8A6_9AGAR</name>
<proteinExistence type="predicted"/>
<gene>
    <name evidence="3" type="ORF">VNI00_000994</name>
</gene>
<sequence length="488" mass="51136">MFTFITLALALSVSARPTLRANVDVKQNGLDAMALNDKFASLTPDSPCKTGENACVNNQFAQCVNDKFVLQSCGSANICAALPLVNSAGTSITCTTKEDRDARIAAATGSASGNGNSQSNNDNNNNNSGNAGDNQNDNGNGNTGSAGDRAAGNRGSGDRSSNNNNNSGNGNNNSGNGNNNNGNGNNGQNNGNNGQNNGNNGQNNGNNGQNNGNDGQNNGNNGQNNGNNSNNNNSQQCLDPSVIASDFNNDGTDSDDKATPSLTSSNNFINFCSDFNQFPITNGKQIQSGSCNPAPMGLIPSTQNMPASKFQSPKNFQKVKPNQAFTVRMKIKNLDTGFFVNAKNNYFSAPQQLNDNGVVQGHSHIVIQKIQSYDSTDVLDANEFAFFVGLNDKAQNGVLSAEVTKGLPEGFYKLSSINTAANHQPLLVPIAQHGSLDDVVYFEVSNDANNDNGNGNNNNNNGNGNNNNNGNRNGNNNGNNNNNNNGRN</sequence>
<feature type="compositionally biased region" description="Low complexity" evidence="1">
    <location>
        <begin position="158"/>
        <end position="235"/>
    </location>
</feature>
<accession>A0AAW0E8A6</accession>
<comment type="caution">
    <text evidence="3">The sequence shown here is derived from an EMBL/GenBank/DDBJ whole genome shotgun (WGS) entry which is preliminary data.</text>
</comment>
<dbReference type="PANTHER" id="PTHR34587:SF2">
    <property type="entry name" value="G-PROTEIN COUPLED RECEPTORS FAMILY 1 PROFILE DOMAIN-CONTAINING PROTEIN"/>
    <property type="match status" value="1"/>
</dbReference>
<evidence type="ECO:0000313" key="3">
    <source>
        <dbReference type="EMBL" id="KAK7060229.1"/>
    </source>
</evidence>
<dbReference type="PANTHER" id="PTHR34587">
    <property type="entry name" value="VWFA DOMAIN-CONTAINING PROTEIN"/>
    <property type="match status" value="1"/>
</dbReference>
<dbReference type="InterPro" id="IPR053216">
    <property type="entry name" value="Appressorial_penetr-assoc"/>
</dbReference>
<feature type="region of interest" description="Disordered" evidence="1">
    <location>
        <begin position="108"/>
        <end position="262"/>
    </location>
</feature>
<feature type="compositionally biased region" description="Low complexity" evidence="1">
    <location>
        <begin position="108"/>
        <end position="145"/>
    </location>
</feature>
<protein>
    <submittedName>
        <fullName evidence="3">Uncharacterized protein</fullName>
    </submittedName>
</protein>
<feature type="signal peptide" evidence="2">
    <location>
        <begin position="1"/>
        <end position="15"/>
    </location>
</feature>
<feature type="chain" id="PRO_5043698852" evidence="2">
    <location>
        <begin position="16"/>
        <end position="488"/>
    </location>
</feature>
<keyword evidence="4" id="KW-1185">Reference proteome</keyword>
<organism evidence="3 4">
    <name type="scientific">Paramarasmius palmivorus</name>
    <dbReference type="NCBI Taxonomy" id="297713"/>
    <lineage>
        <taxon>Eukaryota</taxon>
        <taxon>Fungi</taxon>
        <taxon>Dikarya</taxon>
        <taxon>Basidiomycota</taxon>
        <taxon>Agaricomycotina</taxon>
        <taxon>Agaricomycetes</taxon>
        <taxon>Agaricomycetidae</taxon>
        <taxon>Agaricales</taxon>
        <taxon>Marasmiineae</taxon>
        <taxon>Marasmiaceae</taxon>
        <taxon>Paramarasmius</taxon>
    </lineage>
</organism>
<dbReference type="EMBL" id="JAYKXP010000003">
    <property type="protein sequence ID" value="KAK7060229.1"/>
    <property type="molecule type" value="Genomic_DNA"/>
</dbReference>